<evidence type="ECO:0000256" key="7">
    <source>
        <dbReference type="ARBA" id="ARBA00023136"/>
    </source>
</evidence>
<dbReference type="Pfam" id="PF01032">
    <property type="entry name" value="FecCD"/>
    <property type="match status" value="1"/>
</dbReference>
<keyword evidence="3" id="KW-0813">Transport</keyword>
<accession>A0A497XPP1</accession>
<comment type="caution">
    <text evidence="9">The sequence shown here is derived from an EMBL/GenBank/DDBJ whole genome shotgun (WGS) entry which is preliminary data.</text>
</comment>
<feature type="transmembrane region" description="Helical" evidence="8">
    <location>
        <begin position="110"/>
        <end position="130"/>
    </location>
</feature>
<dbReference type="InterPro" id="IPR000522">
    <property type="entry name" value="ABC_transptr_permease_BtuC"/>
</dbReference>
<sequence length="323" mass="32414">MRPALLLPLLAVVACAGFLLALAAGSQGIEPARAWQALTDGAGGLEREVILNLRLPRALAAFGVGALLALAGALLQALLRNPLADPFVLGISGGAGAMALLAMLAGLSGIWLAGAGLGGAALSLTVLLLLGWRGGLLPHRLLLAGVILSSAWGALVTLILALAPDAPLRGMVFWLMGDLSGVDPAHAATPPLAAALALLLAWPLARGFDALGQGDVAARALGVAVGRLRAAALLLAAVVTTLAVLAAGSIGFVGLVTPHVLRLAGLRRHRVLLPGCVLAGGTLLLLADLAARTVAAPRQLPVGAVTAALGAPIFLWLLARDRR</sequence>
<evidence type="ECO:0000313" key="9">
    <source>
        <dbReference type="EMBL" id="RLJ68328.1"/>
    </source>
</evidence>
<dbReference type="Gene3D" id="1.10.3470.10">
    <property type="entry name" value="ABC transporter involved in vitamin B12 uptake, BtuC"/>
    <property type="match status" value="1"/>
</dbReference>
<evidence type="ECO:0000256" key="6">
    <source>
        <dbReference type="ARBA" id="ARBA00022989"/>
    </source>
</evidence>
<dbReference type="GO" id="GO:0005886">
    <property type="term" value="C:plasma membrane"/>
    <property type="evidence" value="ECO:0007669"/>
    <property type="project" value="UniProtKB-SubCell"/>
</dbReference>
<name>A0A497XPP1_9PROT</name>
<dbReference type="RefSeq" id="WP_121240240.1">
    <property type="nucleotide sequence ID" value="NZ_BHVV01000002.1"/>
</dbReference>
<evidence type="ECO:0000256" key="3">
    <source>
        <dbReference type="ARBA" id="ARBA00022448"/>
    </source>
</evidence>
<dbReference type="SUPFAM" id="SSF81345">
    <property type="entry name" value="ABC transporter involved in vitamin B12 uptake, BtuC"/>
    <property type="match status" value="1"/>
</dbReference>
<keyword evidence="6 8" id="KW-1133">Transmembrane helix</keyword>
<feature type="transmembrane region" description="Helical" evidence="8">
    <location>
        <begin position="142"/>
        <end position="164"/>
    </location>
</feature>
<evidence type="ECO:0000313" key="10">
    <source>
        <dbReference type="Proteomes" id="UP000268908"/>
    </source>
</evidence>
<dbReference type="PANTHER" id="PTHR30472">
    <property type="entry name" value="FERRIC ENTEROBACTIN TRANSPORT SYSTEM PERMEASE PROTEIN"/>
    <property type="match status" value="1"/>
</dbReference>
<dbReference type="GO" id="GO:0033214">
    <property type="term" value="P:siderophore-iron import into cell"/>
    <property type="evidence" value="ECO:0007669"/>
    <property type="project" value="TreeGrafter"/>
</dbReference>
<keyword evidence="4" id="KW-1003">Cell membrane</keyword>
<organism evidence="9 10">
    <name type="scientific">Sulfurisoma sediminicola</name>
    <dbReference type="NCBI Taxonomy" id="1381557"/>
    <lineage>
        <taxon>Bacteria</taxon>
        <taxon>Pseudomonadati</taxon>
        <taxon>Pseudomonadota</taxon>
        <taxon>Betaproteobacteria</taxon>
        <taxon>Nitrosomonadales</taxon>
        <taxon>Sterolibacteriaceae</taxon>
        <taxon>Sulfurisoma</taxon>
    </lineage>
</organism>
<keyword evidence="7 8" id="KW-0472">Membrane</keyword>
<evidence type="ECO:0000256" key="2">
    <source>
        <dbReference type="ARBA" id="ARBA00007935"/>
    </source>
</evidence>
<protein>
    <submittedName>
        <fullName evidence="9">Iron complex transport system permease protein</fullName>
    </submittedName>
</protein>
<evidence type="ECO:0000256" key="4">
    <source>
        <dbReference type="ARBA" id="ARBA00022475"/>
    </source>
</evidence>
<dbReference type="OrthoDB" id="9782305at2"/>
<feature type="transmembrane region" description="Helical" evidence="8">
    <location>
        <begin position="300"/>
        <end position="319"/>
    </location>
</feature>
<evidence type="ECO:0000256" key="8">
    <source>
        <dbReference type="SAM" id="Phobius"/>
    </source>
</evidence>
<dbReference type="EMBL" id="RCCI01000004">
    <property type="protein sequence ID" value="RLJ68328.1"/>
    <property type="molecule type" value="Genomic_DNA"/>
</dbReference>
<comment type="subcellular location">
    <subcellularLocation>
        <location evidence="1">Cell membrane</location>
        <topology evidence="1">Multi-pass membrane protein</topology>
    </subcellularLocation>
</comment>
<feature type="transmembrane region" description="Helical" evidence="8">
    <location>
        <begin position="86"/>
        <end position="104"/>
    </location>
</feature>
<feature type="transmembrane region" description="Helical" evidence="8">
    <location>
        <begin position="271"/>
        <end position="294"/>
    </location>
</feature>
<evidence type="ECO:0000256" key="5">
    <source>
        <dbReference type="ARBA" id="ARBA00022692"/>
    </source>
</evidence>
<proteinExistence type="inferred from homology"/>
<dbReference type="PANTHER" id="PTHR30472:SF25">
    <property type="entry name" value="ABC TRANSPORTER PERMEASE PROTEIN MJ0876-RELATED"/>
    <property type="match status" value="1"/>
</dbReference>
<evidence type="ECO:0000256" key="1">
    <source>
        <dbReference type="ARBA" id="ARBA00004651"/>
    </source>
</evidence>
<keyword evidence="5 8" id="KW-0812">Transmembrane</keyword>
<keyword evidence="10" id="KW-1185">Reference proteome</keyword>
<feature type="transmembrane region" description="Helical" evidence="8">
    <location>
        <begin position="242"/>
        <end position="264"/>
    </location>
</feature>
<dbReference type="PROSITE" id="PS51257">
    <property type="entry name" value="PROKAR_LIPOPROTEIN"/>
    <property type="match status" value="1"/>
</dbReference>
<dbReference type="GO" id="GO:0022857">
    <property type="term" value="F:transmembrane transporter activity"/>
    <property type="evidence" value="ECO:0007669"/>
    <property type="project" value="InterPro"/>
</dbReference>
<dbReference type="AlphaFoldDB" id="A0A497XPP1"/>
<gene>
    <name evidence="9" type="ORF">DFR35_0887</name>
</gene>
<dbReference type="Proteomes" id="UP000268908">
    <property type="component" value="Unassembled WGS sequence"/>
</dbReference>
<comment type="similarity">
    <text evidence="2">Belongs to the binding-protein-dependent transport system permease family. FecCD subfamily.</text>
</comment>
<reference evidence="9 10" key="1">
    <citation type="submission" date="2018-10" db="EMBL/GenBank/DDBJ databases">
        <title>Genomic Encyclopedia of Type Strains, Phase IV (KMG-IV): sequencing the most valuable type-strain genomes for metagenomic binning, comparative biology and taxonomic classification.</title>
        <authorList>
            <person name="Goeker M."/>
        </authorList>
    </citation>
    <scope>NUCLEOTIDE SEQUENCE [LARGE SCALE GENOMIC DNA]</scope>
    <source>
        <strain evidence="9 10">DSM 26916</strain>
    </source>
</reference>
<dbReference type="InterPro" id="IPR037294">
    <property type="entry name" value="ABC_BtuC-like"/>
</dbReference>
<feature type="transmembrane region" description="Helical" evidence="8">
    <location>
        <begin position="58"/>
        <end position="79"/>
    </location>
</feature>
<dbReference type="FunFam" id="1.10.3470.10:FF:000001">
    <property type="entry name" value="Vitamin B12 ABC transporter permease BtuC"/>
    <property type="match status" value="1"/>
</dbReference>